<organism evidence="1 2">
    <name type="scientific">Saccharomonospora piscinae</name>
    <dbReference type="NCBI Taxonomy" id="687388"/>
    <lineage>
        <taxon>Bacteria</taxon>
        <taxon>Bacillati</taxon>
        <taxon>Actinomycetota</taxon>
        <taxon>Actinomycetes</taxon>
        <taxon>Pseudonocardiales</taxon>
        <taxon>Pseudonocardiaceae</taxon>
        <taxon>Saccharomonospora</taxon>
    </lineage>
</organism>
<dbReference type="AlphaFoldDB" id="A0A1V9A138"/>
<accession>A0A1V9A138</accession>
<name>A0A1V9A138_SACPI</name>
<dbReference type="Pfam" id="PF18844">
    <property type="entry name" value="baeRF_family2"/>
    <property type="match status" value="1"/>
</dbReference>
<dbReference type="Proteomes" id="UP000192591">
    <property type="component" value="Unassembled WGS sequence"/>
</dbReference>
<dbReference type="STRING" id="1962155.B1813_15230"/>
<proteinExistence type="predicted"/>
<dbReference type="Gene3D" id="3.30.420.60">
    <property type="entry name" value="eRF1 domain 2"/>
    <property type="match status" value="1"/>
</dbReference>
<protein>
    <submittedName>
        <fullName evidence="1">Peptide chain release factor 2</fullName>
    </submittedName>
</protein>
<keyword evidence="2" id="KW-1185">Reference proteome</keyword>
<dbReference type="InterPro" id="IPR042226">
    <property type="entry name" value="eFR1_2_sf"/>
</dbReference>
<dbReference type="EMBL" id="MWIH01000006">
    <property type="protein sequence ID" value="OQO90872.1"/>
    <property type="molecule type" value="Genomic_DNA"/>
</dbReference>
<gene>
    <name evidence="1" type="ORF">B1813_15230</name>
</gene>
<dbReference type="InterPro" id="IPR040701">
    <property type="entry name" value="Bact_RF_family2"/>
</dbReference>
<sequence length="383" mass="40472">MDTTRLRELVTGDGPFASVYFDDTHNTEDAAKQRELTWRDLRARLAEQDASEVTLDALEAAVLGGEPPVGRSGRALVATADGEWLDRHLSEPPARSEARLSRLPYLVPLVEYGELPPPHVVAVADRIGADITAVDEHGTVVDALTVEGTDSHVHKVRRGGWGHRDLQQHTEELVKQNIERAAERVAASARSTGASLVVVAGESQARKALLDALPEPVRGHAVEVQPGGRKPGSGEDELDRSIDELLADAVRARRDDVVERFTAELGKPTGLAVQGLEAVTTALREHNVATLLLGGLGSGGNGDTGDNGDAGGEVAEVLTGPEPALLALRENELTAQGIDAGDTRRARADEALLVAAVAVGADVISVGERVDLTDGFGALLRHD</sequence>
<evidence type="ECO:0000313" key="2">
    <source>
        <dbReference type="Proteomes" id="UP000192591"/>
    </source>
</evidence>
<dbReference type="RefSeq" id="WP_081193032.1">
    <property type="nucleotide sequence ID" value="NZ_MWIH01000006.1"/>
</dbReference>
<comment type="caution">
    <text evidence="1">The sequence shown here is derived from an EMBL/GenBank/DDBJ whole genome shotgun (WGS) entry which is preliminary data.</text>
</comment>
<reference evidence="1 2" key="1">
    <citation type="submission" date="2017-02" db="EMBL/GenBank/DDBJ databases">
        <title>Draft genome of Saccharomonospora sp. 154.</title>
        <authorList>
            <person name="Alonso-Carmona G.S."/>
            <person name="De La Haba R."/>
            <person name="Vera-Gargallo B."/>
            <person name="Sandoval-Trujillo A.H."/>
            <person name="Ramirez-Duran N."/>
            <person name="Ventosa A."/>
        </authorList>
    </citation>
    <scope>NUCLEOTIDE SEQUENCE [LARGE SCALE GENOMIC DNA]</scope>
    <source>
        <strain evidence="1 2">LRS4.154</strain>
    </source>
</reference>
<evidence type="ECO:0000313" key="1">
    <source>
        <dbReference type="EMBL" id="OQO90872.1"/>
    </source>
</evidence>